<feature type="chain" id="PRO_5031293078" evidence="3">
    <location>
        <begin position="23"/>
        <end position="440"/>
    </location>
</feature>
<evidence type="ECO:0000256" key="1">
    <source>
        <dbReference type="ARBA" id="ARBA00022729"/>
    </source>
</evidence>
<dbReference type="RefSeq" id="WP_304184188.1">
    <property type="nucleotide sequence ID" value="NZ_DRGM01000176.1"/>
</dbReference>
<comment type="caution">
    <text evidence="5">The sequence shown here is derived from an EMBL/GenBank/DDBJ whole genome shotgun (WGS) entry which is preliminary data.</text>
</comment>
<keyword evidence="1 3" id="KW-0732">Signal</keyword>
<dbReference type="SUPFAM" id="SSF56300">
    <property type="entry name" value="Metallo-dependent phosphatases"/>
    <property type="match status" value="1"/>
</dbReference>
<dbReference type="InterPro" id="IPR029052">
    <property type="entry name" value="Metallo-depent_PP-like"/>
</dbReference>
<dbReference type="EMBL" id="DRGM01000176">
    <property type="protein sequence ID" value="HEA18204.1"/>
    <property type="molecule type" value="Genomic_DNA"/>
</dbReference>
<evidence type="ECO:0000256" key="2">
    <source>
        <dbReference type="ARBA" id="ARBA00022801"/>
    </source>
</evidence>
<evidence type="ECO:0000259" key="4">
    <source>
        <dbReference type="Pfam" id="PF00149"/>
    </source>
</evidence>
<feature type="domain" description="Calcineurin-like phosphoesterase" evidence="4">
    <location>
        <begin position="128"/>
        <end position="339"/>
    </location>
</feature>
<name>A0A7V1GG04_9GAMM</name>
<keyword evidence="2" id="KW-0378">Hydrolase</keyword>
<sequence>MINKTILYIALTACLATVGCTAQSNKQSSDDTARATKKASDKIEFLAFGDGGYHVDYPKTKHITNPKNKQQFIAAELADWLADYRPRDEFDHAPIYIYPGTEIATEQGGAQAVGIAMAKLCETKACQFAIQLGDNVYPDGADANDGKDDQKRLYDLVYAPLEPLFQADPNLVVYSALGNHDWKSSRKGVALQTQWMAQQANFFMGENGYYSYKMGEPGNDVEFFVLDTNMLLAGQTFYEVPLNPDGSEGDEQQAIKEGRAELEIHDQHEGPQNGEDLAQLAWLEQGIANSTAKWKLVYGHHILWSIGGTKYSEGHVLRKLLMPTLCKYADGYIAGHEHDLELLTDDCSKFDTGNSVGKLPLIISGAASKMRGKHTPFAQFQQRQYPEYELLWSKSFVWGFSHISLDNQTNQLDVSFYTTPRDLTGKVIDEGRFSFSKRTR</sequence>
<dbReference type="GO" id="GO:0016787">
    <property type="term" value="F:hydrolase activity"/>
    <property type="evidence" value="ECO:0007669"/>
    <property type="project" value="UniProtKB-KW"/>
</dbReference>
<dbReference type="Proteomes" id="UP000886188">
    <property type="component" value="Unassembled WGS sequence"/>
</dbReference>
<accession>A0A7V1GG04</accession>
<dbReference type="PROSITE" id="PS51257">
    <property type="entry name" value="PROKAR_LIPOPROTEIN"/>
    <property type="match status" value="1"/>
</dbReference>
<evidence type="ECO:0000313" key="5">
    <source>
        <dbReference type="EMBL" id="HEA18204.1"/>
    </source>
</evidence>
<feature type="signal peptide" evidence="3">
    <location>
        <begin position="1"/>
        <end position="22"/>
    </location>
</feature>
<proteinExistence type="predicted"/>
<organism evidence="5">
    <name type="scientific">Pseudoalteromonas prydzensis</name>
    <dbReference type="NCBI Taxonomy" id="182141"/>
    <lineage>
        <taxon>Bacteria</taxon>
        <taxon>Pseudomonadati</taxon>
        <taxon>Pseudomonadota</taxon>
        <taxon>Gammaproteobacteria</taxon>
        <taxon>Alteromonadales</taxon>
        <taxon>Pseudoalteromonadaceae</taxon>
        <taxon>Pseudoalteromonas</taxon>
    </lineage>
</organism>
<dbReference type="InterPro" id="IPR004843">
    <property type="entry name" value="Calcineurin-like_PHP"/>
</dbReference>
<dbReference type="InterPro" id="IPR051558">
    <property type="entry name" value="Metallophosphoesterase_PAP"/>
</dbReference>
<dbReference type="AlphaFoldDB" id="A0A7V1GG04"/>
<protein>
    <submittedName>
        <fullName evidence="5">Serine/threonine protein phosphatase</fullName>
    </submittedName>
</protein>
<dbReference type="Pfam" id="PF00149">
    <property type="entry name" value="Metallophos"/>
    <property type="match status" value="1"/>
</dbReference>
<reference evidence="5" key="1">
    <citation type="journal article" date="2020" name="mSystems">
        <title>Genome- and Community-Level Interaction Insights into Carbon Utilization and Element Cycling Functions of Hydrothermarchaeota in Hydrothermal Sediment.</title>
        <authorList>
            <person name="Zhou Z."/>
            <person name="Liu Y."/>
            <person name="Xu W."/>
            <person name="Pan J."/>
            <person name="Luo Z.H."/>
            <person name="Li M."/>
        </authorList>
    </citation>
    <scope>NUCLEOTIDE SEQUENCE [LARGE SCALE GENOMIC DNA]</scope>
    <source>
        <strain evidence="5">HyVt-346</strain>
    </source>
</reference>
<dbReference type="PANTHER" id="PTHR10161:SF14">
    <property type="entry name" value="TARTRATE-RESISTANT ACID PHOSPHATASE TYPE 5"/>
    <property type="match status" value="1"/>
</dbReference>
<evidence type="ECO:0000256" key="3">
    <source>
        <dbReference type="SAM" id="SignalP"/>
    </source>
</evidence>
<dbReference type="Gene3D" id="3.60.21.10">
    <property type="match status" value="1"/>
</dbReference>
<gene>
    <name evidence="5" type="ORF">ENH88_17520</name>
</gene>
<dbReference type="PANTHER" id="PTHR10161">
    <property type="entry name" value="TARTRATE-RESISTANT ACID PHOSPHATASE TYPE 5"/>
    <property type="match status" value="1"/>
</dbReference>